<evidence type="ECO:0000256" key="2">
    <source>
        <dbReference type="SAM" id="Phobius"/>
    </source>
</evidence>
<gene>
    <name evidence="3" type="ORF">UFOVP1655_20</name>
</gene>
<proteinExistence type="predicted"/>
<protein>
    <submittedName>
        <fullName evidence="3">Uncharacterized protein</fullName>
    </submittedName>
</protein>
<keyword evidence="2" id="KW-1133">Transmembrane helix</keyword>
<keyword evidence="2" id="KW-0812">Transmembrane</keyword>
<keyword evidence="2" id="KW-0472">Membrane</keyword>
<feature type="region of interest" description="Disordered" evidence="1">
    <location>
        <begin position="487"/>
        <end position="511"/>
    </location>
</feature>
<dbReference type="EMBL" id="LR797523">
    <property type="protein sequence ID" value="CAB4222000.1"/>
    <property type="molecule type" value="Genomic_DNA"/>
</dbReference>
<organism evidence="3">
    <name type="scientific">uncultured Caudovirales phage</name>
    <dbReference type="NCBI Taxonomy" id="2100421"/>
    <lineage>
        <taxon>Viruses</taxon>
        <taxon>Duplodnaviria</taxon>
        <taxon>Heunggongvirae</taxon>
        <taxon>Uroviricota</taxon>
        <taxon>Caudoviricetes</taxon>
        <taxon>Peduoviridae</taxon>
        <taxon>Maltschvirus</taxon>
        <taxon>Maltschvirus maltsch</taxon>
    </lineage>
</organism>
<feature type="compositionally biased region" description="Low complexity" evidence="1">
    <location>
        <begin position="488"/>
        <end position="508"/>
    </location>
</feature>
<sequence>MAMNYRQAQALKNRSTFALMRERFAEGQSLTSSFKTARKLKKQARWMRIKEKFDPMMWSRKIFGKWGATFYGRAMGRSADDMQRFTGYRPHATQRKKVKLSQSARSPKINPLYTKVGAGTVTPLRKNDSMADVVAKLYNFIKRTHDKDKKNNEISHNFEKEAQDNSDKRHSELIEIIKSTYTKVEKPEEKKEESGKGIAGWLLSLGSTVLGILGTLGGILATIAAVIIKTLGKFVLTLAVDLVTHLAKHVLGVLGEVLWWVAKKIWKIIVPPIADLLGPLVRPLVGPLVAAAVAVYLASLGLDKFIESEGGAETIRAMEELDKQGIIENNNDLLNPKSSKVLDWDKITPEIAKSIARSDDWSGKDKMRLNSIANPESTKPGQNKLYDIDNGVKGKEAAPQPIKMDTKIEATPISKMESNLINGKVDNKFDAVSETQSNLVSEPVNPFSEYIPIQQNRNDEIQSVTEQSMELNSSFITKPSGPVVYNNSTSKSIQQSSSTSESFGSFTTRNTDETFRKILGEPWKAKNGT</sequence>
<feature type="transmembrane region" description="Helical" evidence="2">
    <location>
        <begin position="200"/>
        <end position="228"/>
    </location>
</feature>
<name>A0A6J5T362_9CAUD</name>
<evidence type="ECO:0000313" key="3">
    <source>
        <dbReference type="EMBL" id="CAB4222000.1"/>
    </source>
</evidence>
<accession>A0A6J5T362</accession>
<reference evidence="3" key="1">
    <citation type="submission" date="2020-05" db="EMBL/GenBank/DDBJ databases">
        <authorList>
            <person name="Chiriac C."/>
            <person name="Salcher M."/>
            <person name="Ghai R."/>
            <person name="Kavagutti S V."/>
        </authorList>
    </citation>
    <scope>NUCLEOTIDE SEQUENCE</scope>
</reference>
<evidence type="ECO:0000256" key="1">
    <source>
        <dbReference type="SAM" id="MobiDB-lite"/>
    </source>
</evidence>